<evidence type="ECO:0000256" key="2">
    <source>
        <dbReference type="SAM" id="SignalP"/>
    </source>
</evidence>
<dbReference type="GO" id="GO:0005975">
    <property type="term" value="P:carbohydrate metabolic process"/>
    <property type="evidence" value="ECO:0007669"/>
    <property type="project" value="UniProtKB-ARBA"/>
</dbReference>
<dbReference type="Pfam" id="PF18911">
    <property type="entry name" value="PKD_4"/>
    <property type="match status" value="1"/>
</dbReference>
<dbReference type="GO" id="GO:0051017">
    <property type="term" value="P:actin filament bundle assembly"/>
    <property type="evidence" value="ECO:0007669"/>
    <property type="project" value="TreeGrafter"/>
</dbReference>
<dbReference type="RefSeq" id="WP_120572287.1">
    <property type="nucleotide sequence ID" value="NZ_CP024087.1"/>
</dbReference>
<dbReference type="Gene3D" id="2.60.40.10">
    <property type="entry name" value="Immunoglobulins"/>
    <property type="match status" value="1"/>
</dbReference>
<dbReference type="GO" id="GO:0015629">
    <property type="term" value="C:actin cytoskeleton"/>
    <property type="evidence" value="ECO:0007669"/>
    <property type="project" value="TreeGrafter"/>
</dbReference>
<dbReference type="InterPro" id="IPR008999">
    <property type="entry name" value="Actin-crosslinking"/>
</dbReference>
<organism evidence="4 5">
    <name type="scientific">Micromonospora tulbaghiae</name>
    <dbReference type="NCBI Taxonomy" id="479978"/>
    <lineage>
        <taxon>Bacteria</taxon>
        <taxon>Bacillati</taxon>
        <taxon>Actinomycetota</taxon>
        <taxon>Actinomycetes</taxon>
        <taxon>Micromonosporales</taxon>
        <taxon>Micromonosporaceae</taxon>
        <taxon>Micromonospora</taxon>
    </lineage>
</organism>
<accession>A0A386WTC3</accession>
<feature type="domain" description="PKD" evidence="3">
    <location>
        <begin position="451"/>
        <end position="493"/>
    </location>
</feature>
<dbReference type="Pfam" id="PF13229">
    <property type="entry name" value="Beta_helix"/>
    <property type="match status" value="1"/>
</dbReference>
<dbReference type="InterPro" id="IPR012334">
    <property type="entry name" value="Pectin_lyas_fold"/>
</dbReference>
<dbReference type="CDD" id="cd00257">
    <property type="entry name" value="beta-trefoil_FSCN-like"/>
    <property type="match status" value="2"/>
</dbReference>
<dbReference type="Gene3D" id="2.160.20.10">
    <property type="entry name" value="Single-stranded right-handed beta-helix, Pectin lyase-like"/>
    <property type="match status" value="2"/>
</dbReference>
<name>A0A386WTC3_9ACTN</name>
<keyword evidence="2" id="KW-0732">Signal</keyword>
<dbReference type="InterPro" id="IPR011050">
    <property type="entry name" value="Pectin_lyase_fold/virulence"/>
</dbReference>
<evidence type="ECO:0000259" key="3">
    <source>
        <dbReference type="PROSITE" id="PS50093"/>
    </source>
</evidence>
<sequence length="763" mass="77901">MRRPSLAGLTVAALAGGSLLPLATPAQAADATTFYVRQNSAACSDTGPGTQAAPFCSIGPAVARVEAGQTVDIGAGTYAERVTLARSGTPDQPITIRNTAGSNGRISGPEAGVLVDGQHDVVLRDLWMTALADVPGLDLRDSSGITVQGGWYAMSGRSATPVVRFAGVTRSTLSQTTITTPGNGIVLDAATTGVALRSLVLSGGRLGADVGPGTGARVDGPGNQVSSSTISGFDGAAVLVGPDATDTEVVNNQVSEGDGIGIHNNGAARTAISNNEVQGRCSGAVRVDGSSAGASVQNNVLVSNVATTCSDKPVLELYDDSGKRVTVDYNNTAQTFVPSASSYSWNGTTMDLARFRTVSGQAAHDREGSGAAVREDSANSAAPGYPATDRTGAGRADNPAVPNTGAGPVPWADRGPTELLGTPQAVLDIRYDPDTSSVTLDASASTPGYVPLTTYVFDFGDGTVVTQDKPVASRTYTRTGTFTVSVKVSGSDGRVGGSLGLLVSVLPRTGSIGLLSLHNLRFANAPTAGSDVQADQATMGAGGQFDLMDAGNGRIALFSRATGKYLSNNGDAIKPIFPTVASNSTFELLRNADGTVSLRGENGGYVGVSSSTALTAVASTINTREKFYRVNVADSNRTLKAAVNGKYVSAESAGAKPLIANRDAAGPWETFDLADLGSGQVGVFSHANSRFVCADNVGLNPLIANRTSAGAWEKFTVTRNADGTTSLKATINSKYVSADNVGTNPLIANRTTIGLWEKFTVGG</sequence>
<feature type="region of interest" description="Disordered" evidence="1">
    <location>
        <begin position="361"/>
        <end position="418"/>
    </location>
</feature>
<dbReference type="SUPFAM" id="SSF49299">
    <property type="entry name" value="PKD domain"/>
    <property type="match status" value="1"/>
</dbReference>
<dbReference type="SUPFAM" id="SSF51126">
    <property type="entry name" value="Pectin lyase-like"/>
    <property type="match status" value="1"/>
</dbReference>
<evidence type="ECO:0000256" key="1">
    <source>
        <dbReference type="SAM" id="MobiDB-lite"/>
    </source>
</evidence>
<dbReference type="PANTHER" id="PTHR10551:SF9">
    <property type="entry name" value="FASCIN-2"/>
    <property type="match status" value="1"/>
</dbReference>
<dbReference type="GO" id="GO:0051015">
    <property type="term" value="F:actin filament binding"/>
    <property type="evidence" value="ECO:0007669"/>
    <property type="project" value="InterPro"/>
</dbReference>
<dbReference type="InterPro" id="IPR039448">
    <property type="entry name" value="Beta_helix"/>
</dbReference>
<dbReference type="Proteomes" id="UP000267804">
    <property type="component" value="Chromosome"/>
</dbReference>
<evidence type="ECO:0000313" key="4">
    <source>
        <dbReference type="EMBL" id="AYF30579.1"/>
    </source>
</evidence>
<dbReference type="InterPro" id="IPR010431">
    <property type="entry name" value="Fascin"/>
</dbReference>
<dbReference type="PROSITE" id="PS50093">
    <property type="entry name" value="PKD"/>
    <property type="match status" value="1"/>
</dbReference>
<feature type="chain" id="PRO_5017317184" description="PKD domain-containing protein" evidence="2">
    <location>
        <begin position="29"/>
        <end position="763"/>
    </location>
</feature>
<dbReference type="PANTHER" id="PTHR10551">
    <property type="entry name" value="FASCIN"/>
    <property type="match status" value="1"/>
</dbReference>
<dbReference type="InterPro" id="IPR035986">
    <property type="entry name" value="PKD_dom_sf"/>
</dbReference>
<dbReference type="EMBL" id="CP024087">
    <property type="protein sequence ID" value="AYF30579.1"/>
    <property type="molecule type" value="Genomic_DNA"/>
</dbReference>
<dbReference type="CDD" id="cd00146">
    <property type="entry name" value="PKD"/>
    <property type="match status" value="1"/>
</dbReference>
<dbReference type="AlphaFoldDB" id="A0A386WTC3"/>
<evidence type="ECO:0000313" key="5">
    <source>
        <dbReference type="Proteomes" id="UP000267804"/>
    </source>
</evidence>
<reference evidence="4 5" key="1">
    <citation type="submission" date="2017-10" db="EMBL/GenBank/DDBJ databases">
        <title>Integration of genomic and chemical information greatly accelerates assignment of the full stereostructure of myelolactone, a potent inhibitor of myeloma from a marine-derived Micromonospora.</title>
        <authorList>
            <person name="Kim M.C."/>
            <person name="Machado H."/>
            <person name="Jensen P.R."/>
            <person name="Fenical W."/>
        </authorList>
    </citation>
    <scope>NUCLEOTIDE SEQUENCE [LARGE SCALE GENOMIC DNA]</scope>
    <source>
        <strain evidence="4 5">CNY-010</strain>
    </source>
</reference>
<dbReference type="GO" id="GO:0016477">
    <property type="term" value="P:cell migration"/>
    <property type="evidence" value="ECO:0007669"/>
    <property type="project" value="TreeGrafter"/>
</dbReference>
<dbReference type="SUPFAM" id="SSF50405">
    <property type="entry name" value="Actin-crosslinking proteins"/>
    <property type="match status" value="2"/>
</dbReference>
<dbReference type="Gene3D" id="2.80.10.50">
    <property type="match status" value="2"/>
</dbReference>
<dbReference type="GO" id="GO:0007163">
    <property type="term" value="P:establishment or maintenance of cell polarity"/>
    <property type="evidence" value="ECO:0007669"/>
    <property type="project" value="TreeGrafter"/>
</dbReference>
<dbReference type="KEGG" id="mtua:CSH63_24675"/>
<dbReference type="InterPro" id="IPR022409">
    <property type="entry name" value="PKD/Chitinase_dom"/>
</dbReference>
<protein>
    <recommendedName>
        <fullName evidence="3">PKD domain-containing protein</fullName>
    </recommendedName>
</protein>
<proteinExistence type="predicted"/>
<dbReference type="GO" id="GO:0005737">
    <property type="term" value="C:cytoplasm"/>
    <property type="evidence" value="ECO:0007669"/>
    <property type="project" value="TreeGrafter"/>
</dbReference>
<dbReference type="InterPro" id="IPR013783">
    <property type="entry name" value="Ig-like_fold"/>
</dbReference>
<feature type="compositionally biased region" description="Basic and acidic residues" evidence="1">
    <location>
        <begin position="363"/>
        <end position="377"/>
    </location>
</feature>
<dbReference type="SMART" id="SM00089">
    <property type="entry name" value="PKD"/>
    <property type="match status" value="1"/>
</dbReference>
<gene>
    <name evidence="4" type="ORF">CSH63_24675</name>
</gene>
<feature type="signal peptide" evidence="2">
    <location>
        <begin position="1"/>
        <end position="28"/>
    </location>
</feature>
<dbReference type="InterPro" id="IPR000601">
    <property type="entry name" value="PKD_dom"/>
</dbReference>